<feature type="compositionally biased region" description="Polar residues" evidence="8">
    <location>
        <begin position="66"/>
        <end position="77"/>
    </location>
</feature>
<protein>
    <recommendedName>
        <fullName evidence="3 7">DNA replication regulator SLD2</fullName>
    </recommendedName>
</protein>
<organism evidence="9 10">
    <name type="scientific">Wallemia hederae</name>
    <dbReference type="NCBI Taxonomy" id="1540922"/>
    <lineage>
        <taxon>Eukaryota</taxon>
        <taxon>Fungi</taxon>
        <taxon>Dikarya</taxon>
        <taxon>Basidiomycota</taxon>
        <taxon>Wallemiomycotina</taxon>
        <taxon>Wallemiomycetes</taxon>
        <taxon>Wallemiales</taxon>
        <taxon>Wallemiaceae</taxon>
        <taxon>Wallemia</taxon>
    </lineage>
</organism>
<feature type="compositionally biased region" description="Low complexity" evidence="8">
    <location>
        <begin position="227"/>
        <end position="266"/>
    </location>
</feature>
<proteinExistence type="inferred from homology"/>
<dbReference type="GO" id="GO:1902977">
    <property type="term" value="P:mitotic DNA replication preinitiation complex assembly"/>
    <property type="evidence" value="ECO:0007669"/>
    <property type="project" value="TreeGrafter"/>
</dbReference>
<dbReference type="GO" id="GO:0031261">
    <property type="term" value="C:DNA replication preinitiation complex"/>
    <property type="evidence" value="ECO:0007669"/>
    <property type="project" value="TreeGrafter"/>
</dbReference>
<evidence type="ECO:0000256" key="3">
    <source>
        <dbReference type="ARBA" id="ARBA00018363"/>
    </source>
</evidence>
<dbReference type="Gene3D" id="1.10.10.1460">
    <property type="match status" value="1"/>
</dbReference>
<evidence type="ECO:0000256" key="1">
    <source>
        <dbReference type="ARBA" id="ARBA00004123"/>
    </source>
</evidence>
<comment type="caution">
    <text evidence="9">The sequence shown here is derived from an EMBL/GenBank/DDBJ whole genome shotgun (WGS) entry which is preliminary data.</text>
</comment>
<keyword evidence="6 7" id="KW-0131">Cell cycle</keyword>
<feature type="compositionally biased region" description="Basic and acidic residues" evidence="8">
    <location>
        <begin position="43"/>
        <end position="52"/>
    </location>
</feature>
<feature type="compositionally biased region" description="Acidic residues" evidence="8">
    <location>
        <begin position="441"/>
        <end position="452"/>
    </location>
</feature>
<keyword evidence="4 7" id="KW-0235">DNA replication</keyword>
<reference evidence="9 10" key="1">
    <citation type="submission" date="2019-03" db="EMBL/GenBank/DDBJ databases">
        <title>Sequencing 23 genomes of Wallemia ichthyophaga.</title>
        <authorList>
            <person name="Gostincar C."/>
        </authorList>
    </citation>
    <scope>NUCLEOTIDE SEQUENCE [LARGE SCALE GENOMIC DNA]</scope>
    <source>
        <strain evidence="9 10">EXF-5753</strain>
    </source>
</reference>
<evidence type="ECO:0000256" key="8">
    <source>
        <dbReference type="SAM" id="MobiDB-lite"/>
    </source>
</evidence>
<dbReference type="OrthoDB" id="8775810at2759"/>
<comment type="similarity">
    <text evidence="2 7">Belongs to the SLD2 family.</text>
</comment>
<evidence type="ECO:0000256" key="4">
    <source>
        <dbReference type="ARBA" id="ARBA00022705"/>
    </source>
</evidence>
<evidence type="ECO:0000313" key="9">
    <source>
        <dbReference type="EMBL" id="TIA87212.1"/>
    </source>
</evidence>
<dbReference type="GO" id="GO:0003697">
    <property type="term" value="F:single-stranded DNA binding"/>
    <property type="evidence" value="ECO:0007669"/>
    <property type="project" value="TreeGrafter"/>
</dbReference>
<dbReference type="InterPro" id="IPR040203">
    <property type="entry name" value="Sld2"/>
</dbReference>
<gene>
    <name evidence="9" type="ORF">E3P99_03316</name>
</gene>
<accession>A0A4T0FFZ4</accession>
<feature type="compositionally biased region" description="Basic and acidic residues" evidence="8">
    <location>
        <begin position="79"/>
        <end position="95"/>
    </location>
</feature>
<dbReference type="InterPro" id="IPR021110">
    <property type="entry name" value="DNA_rep_checkpnt_protein"/>
</dbReference>
<sequence length="474" mass="52821">MDAVLRNELKAWEKNFLAEHNRKPGKDDIKKLPDVAEKYKAYSRLKKGDGKDGAVQPQPALPATTPKKNTASVFKTPSKNKDAFASPRKEPRDVHAYSSPHKLKQMINTLSPNTTAKGWTPRTKARKRLRGENVPNTPKKQRTQRTDIASIEEEHDIDNKSDKQDHDDEDDDMMNTPAKNKAFKPIFDSPRASTSTGSHTGHKGVILPPLPTNTVSTYIDNPQSQEIISSQATIPQSQSQSQSQSQTQSQTETQTETQAQPQPATQRGQKRRQSPDNAKKATLAKKKSKTTLKYPNRVELPQSQSLTNKQHIHNQPSQLELESTGQQISIIPHTHTKKKDKKTAVEGENAGSDDNLTDLEDDIPMAAHRHTQGITHSPSPPSSPDKIKSKLGDLNLDSPGAVKRTSDYNKHIDDKVRSLLSRGGGEDGFGNYRTEIKPLDEQDSDGDDDDWEEDCDGWKADGVGFMDDYDYDEI</sequence>
<evidence type="ECO:0000256" key="5">
    <source>
        <dbReference type="ARBA" id="ARBA00023242"/>
    </source>
</evidence>
<dbReference type="CDD" id="cd22289">
    <property type="entry name" value="RecQL4_SLD2_NTD"/>
    <property type="match status" value="1"/>
</dbReference>
<dbReference type="PANTHER" id="PTHR28124:SF1">
    <property type="entry name" value="DNA REPLICATION REGULATOR SLD2"/>
    <property type="match status" value="1"/>
</dbReference>
<dbReference type="PANTHER" id="PTHR28124">
    <property type="entry name" value="DNA REPLICATION REGULATOR SLD2"/>
    <property type="match status" value="1"/>
</dbReference>
<dbReference type="Pfam" id="PF11719">
    <property type="entry name" value="Drc1-Sld2"/>
    <property type="match status" value="1"/>
</dbReference>
<comment type="subcellular location">
    <subcellularLocation>
        <location evidence="1 7">Nucleus</location>
    </subcellularLocation>
</comment>
<dbReference type="GO" id="GO:0003688">
    <property type="term" value="F:DNA replication origin binding"/>
    <property type="evidence" value="ECO:0007669"/>
    <property type="project" value="TreeGrafter"/>
</dbReference>
<dbReference type="AlphaFoldDB" id="A0A4T0FFZ4"/>
<feature type="region of interest" description="Disordered" evidence="8">
    <location>
        <begin position="43"/>
        <end position="452"/>
    </location>
</feature>
<feature type="compositionally biased region" description="Polar residues" evidence="8">
    <location>
        <begin position="301"/>
        <end position="329"/>
    </location>
</feature>
<evidence type="ECO:0000256" key="2">
    <source>
        <dbReference type="ARBA" id="ARBA00007276"/>
    </source>
</evidence>
<dbReference type="FunFam" id="1.10.10.1460:FF:000001">
    <property type="entry name" value="DNA replication regulator Sld2"/>
    <property type="match status" value="1"/>
</dbReference>
<keyword evidence="5 7" id="KW-0539">Nucleus</keyword>
<feature type="compositionally biased region" description="Basic and acidic residues" evidence="8">
    <location>
        <begin position="157"/>
        <end position="166"/>
    </location>
</feature>
<keyword evidence="10" id="KW-1185">Reference proteome</keyword>
<evidence type="ECO:0000256" key="6">
    <source>
        <dbReference type="ARBA" id="ARBA00023306"/>
    </source>
</evidence>
<dbReference type="EMBL" id="SPNW01000061">
    <property type="protein sequence ID" value="TIA87212.1"/>
    <property type="molecule type" value="Genomic_DNA"/>
</dbReference>
<feature type="compositionally biased region" description="Polar residues" evidence="8">
    <location>
        <begin position="212"/>
        <end position="226"/>
    </location>
</feature>
<evidence type="ECO:0000256" key="7">
    <source>
        <dbReference type="RuleBase" id="RU367067"/>
    </source>
</evidence>
<feature type="compositionally biased region" description="Basic and acidic residues" evidence="8">
    <location>
        <begin position="404"/>
        <end position="417"/>
    </location>
</feature>
<dbReference type="GO" id="GO:0006270">
    <property type="term" value="P:DNA replication initiation"/>
    <property type="evidence" value="ECO:0007669"/>
    <property type="project" value="UniProtKB-UniRule"/>
</dbReference>
<dbReference type="Proteomes" id="UP000310189">
    <property type="component" value="Unassembled WGS sequence"/>
</dbReference>
<feature type="compositionally biased region" description="Polar residues" evidence="8">
    <location>
        <begin position="106"/>
        <end position="117"/>
    </location>
</feature>
<evidence type="ECO:0000313" key="10">
    <source>
        <dbReference type="Proteomes" id="UP000310189"/>
    </source>
</evidence>
<dbReference type="GO" id="GO:0000727">
    <property type="term" value="P:double-strand break repair via break-induced replication"/>
    <property type="evidence" value="ECO:0007669"/>
    <property type="project" value="TreeGrafter"/>
</dbReference>
<comment type="function">
    <text evidence="7">Has a role in the initiation of DNA replication. Required at S-phase checkpoint.</text>
</comment>
<name>A0A4T0FFZ4_9BASI</name>